<name>A0A2U2CFU2_9RHOB</name>
<organism evidence="4 5">
    <name type="scientific">Pararhodobacter marinus</name>
    <dbReference type="NCBI Taxonomy" id="2184063"/>
    <lineage>
        <taxon>Bacteria</taxon>
        <taxon>Pseudomonadati</taxon>
        <taxon>Pseudomonadota</taxon>
        <taxon>Alphaproteobacteria</taxon>
        <taxon>Rhodobacterales</taxon>
        <taxon>Paracoccaceae</taxon>
        <taxon>Pararhodobacter</taxon>
    </lineage>
</organism>
<dbReference type="Pfam" id="PF00795">
    <property type="entry name" value="CN_hydrolase"/>
    <property type="match status" value="1"/>
</dbReference>
<dbReference type="PROSITE" id="PS50263">
    <property type="entry name" value="CN_HYDROLASE"/>
    <property type="match status" value="1"/>
</dbReference>
<dbReference type="GO" id="GO:0051410">
    <property type="term" value="P:detoxification of nitrogen compound"/>
    <property type="evidence" value="ECO:0007669"/>
    <property type="project" value="TreeGrafter"/>
</dbReference>
<dbReference type="Gene3D" id="3.60.110.10">
    <property type="entry name" value="Carbon-nitrogen hydrolase"/>
    <property type="match status" value="1"/>
</dbReference>
<evidence type="ECO:0000313" key="4">
    <source>
        <dbReference type="EMBL" id="PWE30768.1"/>
    </source>
</evidence>
<dbReference type="RefSeq" id="WP_109531846.1">
    <property type="nucleotide sequence ID" value="NZ_QEYD01000002.1"/>
</dbReference>
<proteinExistence type="inferred from homology"/>
<dbReference type="SUPFAM" id="SSF56317">
    <property type="entry name" value="Carbon-nitrogen hydrolase"/>
    <property type="match status" value="1"/>
</dbReference>
<dbReference type="AlphaFoldDB" id="A0A2U2CFU2"/>
<keyword evidence="5" id="KW-1185">Reference proteome</keyword>
<reference evidence="4 5" key="1">
    <citation type="submission" date="2018-05" db="EMBL/GenBank/DDBJ databases">
        <title>Pararhodobacter marina sp. nov., isolated from deep-sea water of the Indian Ocean.</title>
        <authorList>
            <person name="Lai Q.Sr."/>
            <person name="Liu X."/>
            <person name="Shao Z."/>
        </authorList>
    </citation>
    <scope>NUCLEOTIDE SEQUENCE [LARGE SCALE GENOMIC DNA]</scope>
    <source>
        <strain evidence="4 5">CIC4N-9</strain>
    </source>
</reference>
<evidence type="ECO:0000259" key="3">
    <source>
        <dbReference type="PROSITE" id="PS50263"/>
    </source>
</evidence>
<dbReference type="PANTHER" id="PTHR46044:SF1">
    <property type="entry name" value="CN HYDROLASE DOMAIN-CONTAINING PROTEIN"/>
    <property type="match status" value="1"/>
</dbReference>
<evidence type="ECO:0000256" key="2">
    <source>
        <dbReference type="PROSITE-ProRule" id="PRU10139"/>
    </source>
</evidence>
<comment type="similarity">
    <text evidence="1">Belongs to the carbon-nitrogen hydrolase superfamily. Nitrilase family.</text>
</comment>
<dbReference type="CDD" id="cd07564">
    <property type="entry name" value="nitrilases_CHs"/>
    <property type="match status" value="1"/>
</dbReference>
<dbReference type="OrthoDB" id="9803803at2"/>
<dbReference type="GeneID" id="94363876"/>
<gene>
    <name evidence="4" type="ORF">C4N9_03145</name>
</gene>
<sequence>MSATETAPFTVAVAQIASVPTDTGASIRKVADTVREAATKGARLIVFPEAVIGGYPKGASFGAPIGVRKPEGRDAFAQYYAASVDLAGDALDPLIDACAETGMVAVVGIIERGGATLYCTALYLDGAKGIVGKHRKLMPTAGERLIWGFGDGATLQAVTTDLGVVGAVICWENYMPALRMHMFDQGVTLYCAPTADDRDTWLPSMRHIALEGRCYVLTACQHITRAAYAEAHESALGDAPETVMMRGGSAIVSPLGEVLAGPDFDGETVLYAQVNPAEVARGKFDFDVTGHYARPDVFALRVNTAAQKAVTATSWGERDDAL</sequence>
<dbReference type="PANTHER" id="PTHR46044">
    <property type="entry name" value="NITRILASE"/>
    <property type="match status" value="1"/>
</dbReference>
<accession>A0A2U2CFU2</accession>
<dbReference type="Proteomes" id="UP000244940">
    <property type="component" value="Unassembled WGS sequence"/>
</dbReference>
<dbReference type="PROSITE" id="PS00920">
    <property type="entry name" value="NITRIL_CHT_1"/>
    <property type="match status" value="1"/>
</dbReference>
<dbReference type="InterPro" id="IPR044149">
    <property type="entry name" value="Nitrilases_CHs"/>
</dbReference>
<dbReference type="InterPro" id="IPR003010">
    <property type="entry name" value="C-N_Hydrolase"/>
</dbReference>
<protein>
    <submittedName>
        <fullName evidence="4">Nitrilase</fullName>
    </submittedName>
</protein>
<evidence type="ECO:0000256" key="1">
    <source>
        <dbReference type="ARBA" id="ARBA00008129"/>
    </source>
</evidence>
<feature type="domain" description="CN hydrolase" evidence="3">
    <location>
        <begin position="9"/>
        <end position="276"/>
    </location>
</feature>
<comment type="caution">
    <text evidence="4">The sequence shown here is derived from an EMBL/GenBank/DDBJ whole genome shotgun (WGS) entry which is preliminary data.</text>
</comment>
<dbReference type="InterPro" id="IPR036526">
    <property type="entry name" value="C-N_Hydrolase_sf"/>
</dbReference>
<dbReference type="InterPro" id="IPR000132">
    <property type="entry name" value="Nitrilase/CN_hydratase_CS"/>
</dbReference>
<dbReference type="GO" id="GO:0000257">
    <property type="term" value="F:nitrilase activity"/>
    <property type="evidence" value="ECO:0007669"/>
    <property type="project" value="UniProtKB-ARBA"/>
</dbReference>
<dbReference type="GO" id="GO:0018822">
    <property type="term" value="F:nitrile hydratase activity"/>
    <property type="evidence" value="ECO:0007669"/>
    <property type="project" value="TreeGrafter"/>
</dbReference>
<evidence type="ECO:0000313" key="5">
    <source>
        <dbReference type="Proteomes" id="UP000244940"/>
    </source>
</evidence>
<dbReference type="EMBL" id="QEYD01000002">
    <property type="protein sequence ID" value="PWE30768.1"/>
    <property type="molecule type" value="Genomic_DNA"/>
</dbReference>
<feature type="active site" description="Proton acceptor" evidence="2">
    <location>
        <position position="49"/>
    </location>
</feature>